<gene>
    <name evidence="2" type="ORF">SMN809_LOCUS80481</name>
</gene>
<feature type="compositionally biased region" description="Basic and acidic residues" evidence="1">
    <location>
        <begin position="24"/>
        <end position="35"/>
    </location>
</feature>
<feature type="region of interest" description="Disordered" evidence="1">
    <location>
        <begin position="20"/>
        <end position="41"/>
    </location>
</feature>
<name>A0A8S3JHA5_9BILA</name>
<dbReference type="EMBL" id="CAJOBI010345443">
    <property type="protein sequence ID" value="CAF5217435.1"/>
    <property type="molecule type" value="Genomic_DNA"/>
</dbReference>
<reference evidence="2" key="1">
    <citation type="submission" date="2021-02" db="EMBL/GenBank/DDBJ databases">
        <authorList>
            <person name="Nowell W R."/>
        </authorList>
    </citation>
    <scope>NUCLEOTIDE SEQUENCE</scope>
</reference>
<comment type="caution">
    <text evidence="2">The sequence shown here is derived from an EMBL/GenBank/DDBJ whole genome shotgun (WGS) entry which is preliminary data.</text>
</comment>
<evidence type="ECO:0000256" key="1">
    <source>
        <dbReference type="SAM" id="MobiDB-lite"/>
    </source>
</evidence>
<feature type="non-terminal residue" evidence="2">
    <location>
        <position position="57"/>
    </location>
</feature>
<protein>
    <submittedName>
        <fullName evidence="2">Uncharacterized protein</fullName>
    </submittedName>
</protein>
<dbReference type="Proteomes" id="UP000676336">
    <property type="component" value="Unassembled WGS sequence"/>
</dbReference>
<evidence type="ECO:0000313" key="2">
    <source>
        <dbReference type="EMBL" id="CAF5217435.1"/>
    </source>
</evidence>
<dbReference type="AlphaFoldDB" id="A0A8S3JHA5"/>
<evidence type="ECO:0000313" key="3">
    <source>
        <dbReference type="Proteomes" id="UP000676336"/>
    </source>
</evidence>
<sequence length="57" mass="6662">MRLSNIHWNSSSLARMIMEEEDEQGRREMSRDRNHPHSTAASAAIQYMKSAIIRTQM</sequence>
<accession>A0A8S3JHA5</accession>
<proteinExistence type="predicted"/>
<organism evidence="2 3">
    <name type="scientific">Rotaria magnacalcarata</name>
    <dbReference type="NCBI Taxonomy" id="392030"/>
    <lineage>
        <taxon>Eukaryota</taxon>
        <taxon>Metazoa</taxon>
        <taxon>Spiralia</taxon>
        <taxon>Gnathifera</taxon>
        <taxon>Rotifera</taxon>
        <taxon>Eurotatoria</taxon>
        <taxon>Bdelloidea</taxon>
        <taxon>Philodinida</taxon>
        <taxon>Philodinidae</taxon>
        <taxon>Rotaria</taxon>
    </lineage>
</organism>